<dbReference type="AlphaFoldDB" id="A0A414KCG6"/>
<sequence>MKKKISFTEVSNREWILEQRGSIDTLAVYVRYRQSATWQGSVYHMKNNEREDFNSELDLLKIIENCQNSTKNVAESG</sequence>
<evidence type="ECO:0000313" key="1">
    <source>
        <dbReference type="EMBL" id="RHE73302.1"/>
    </source>
</evidence>
<accession>A0A414KCG6</accession>
<reference evidence="1 2" key="1">
    <citation type="submission" date="2018-08" db="EMBL/GenBank/DDBJ databases">
        <title>A genome reference for cultivated species of the human gut microbiota.</title>
        <authorList>
            <person name="Zou Y."/>
            <person name="Xue W."/>
            <person name="Luo G."/>
        </authorList>
    </citation>
    <scope>NUCLEOTIDE SEQUENCE [LARGE SCALE GENOMIC DNA]</scope>
    <source>
        <strain evidence="1 2">AM27-32LB</strain>
    </source>
</reference>
<comment type="caution">
    <text evidence="1">The sequence shown here is derived from an EMBL/GenBank/DDBJ whole genome shotgun (WGS) entry which is preliminary data.</text>
</comment>
<name>A0A414KCG6_9FIRM</name>
<protein>
    <submittedName>
        <fullName evidence="1">Uncharacterized protein</fullName>
    </submittedName>
</protein>
<evidence type="ECO:0000313" key="2">
    <source>
        <dbReference type="Proteomes" id="UP000283928"/>
    </source>
</evidence>
<dbReference type="EMBL" id="QSKO01000015">
    <property type="protein sequence ID" value="RHE73302.1"/>
    <property type="molecule type" value="Genomic_DNA"/>
</dbReference>
<proteinExistence type="predicted"/>
<dbReference type="Proteomes" id="UP000283928">
    <property type="component" value="Unassembled WGS sequence"/>
</dbReference>
<gene>
    <name evidence="1" type="ORF">DW723_11125</name>
</gene>
<organism evidence="1 2">
    <name type="scientific">Blautia obeum</name>
    <dbReference type="NCBI Taxonomy" id="40520"/>
    <lineage>
        <taxon>Bacteria</taxon>
        <taxon>Bacillati</taxon>
        <taxon>Bacillota</taxon>
        <taxon>Clostridia</taxon>
        <taxon>Lachnospirales</taxon>
        <taxon>Lachnospiraceae</taxon>
        <taxon>Blautia</taxon>
    </lineage>
</organism>